<dbReference type="InterPro" id="IPR038744">
    <property type="entry name" value="Hri1_N"/>
</dbReference>
<dbReference type="Pfam" id="PF16815">
    <property type="entry name" value="HRI1"/>
    <property type="match status" value="1"/>
</dbReference>
<dbReference type="FunCoup" id="A0A448YJG6">
    <property type="interactions" value="21"/>
</dbReference>
<sequence length="258" mass="29453">MSLSTRLSIRWPESEPEQSGEKTDTLVLTTPGGKYVDVRSYKASVLSENPGLDVFPFEWVFAGEEQVLSRSPLRIDFTHNFFDSAYILQLQKYLKKESDLKPDRQDIPVDCGQFVTLDSGVREETGEMINNCTGAVEPYIEHWLSLDPLKSTPVDLIQFDDSTTMKVRTVLFDIVKDLDIFEGRFVRVGNWAEGMIWDKANLDRPISVIRRFFDGSNWTNTVEFGDSIDKFSGLERSDLKEGEVVEVRGVNWTCKECV</sequence>
<dbReference type="CDD" id="cd11692">
    <property type="entry name" value="HRI1_N_like"/>
    <property type="match status" value="1"/>
</dbReference>
<evidence type="ECO:0000256" key="3">
    <source>
        <dbReference type="ARBA" id="ARBA00005229"/>
    </source>
</evidence>
<comment type="similarity">
    <text evidence="3">Belongs to the HRI1 family.</text>
</comment>
<dbReference type="Proteomes" id="UP000290900">
    <property type="component" value="Unassembled WGS sequence"/>
</dbReference>
<dbReference type="InterPro" id="IPR043047">
    <property type="entry name" value="Hri1_N_sf"/>
</dbReference>
<reference evidence="8 9" key="1">
    <citation type="submission" date="2018-12" db="EMBL/GenBank/DDBJ databases">
        <authorList>
            <person name="Tiukova I."/>
            <person name="Dainat J."/>
        </authorList>
    </citation>
    <scope>NUCLEOTIDE SEQUENCE [LARGE SCALE GENOMIC DNA]</scope>
</reference>
<evidence type="ECO:0000313" key="8">
    <source>
        <dbReference type="EMBL" id="VEU21082.1"/>
    </source>
</evidence>
<keyword evidence="5" id="KW-0963">Cytoplasm</keyword>
<dbReference type="STRING" id="13370.A0A448YJG6"/>
<evidence type="ECO:0000256" key="2">
    <source>
        <dbReference type="ARBA" id="ARBA00004496"/>
    </source>
</evidence>
<protein>
    <recommendedName>
        <fullName evidence="4">Protein HRI1</fullName>
    </recommendedName>
</protein>
<keyword evidence="6" id="KW-0539">Nucleus</keyword>
<keyword evidence="9" id="KW-1185">Reference proteome</keyword>
<dbReference type="EMBL" id="CAACVR010000009">
    <property type="protein sequence ID" value="VEU21082.1"/>
    <property type="molecule type" value="Genomic_DNA"/>
</dbReference>
<proteinExistence type="inferred from homology"/>
<evidence type="ECO:0000256" key="1">
    <source>
        <dbReference type="ARBA" id="ARBA00004123"/>
    </source>
</evidence>
<feature type="region of interest" description="Disordered" evidence="7">
    <location>
        <begin position="1"/>
        <end position="23"/>
    </location>
</feature>
<evidence type="ECO:0000256" key="5">
    <source>
        <dbReference type="ARBA" id="ARBA00022490"/>
    </source>
</evidence>
<dbReference type="GO" id="GO:0005737">
    <property type="term" value="C:cytoplasm"/>
    <property type="evidence" value="ECO:0007669"/>
    <property type="project" value="UniProtKB-SubCell"/>
</dbReference>
<evidence type="ECO:0000256" key="7">
    <source>
        <dbReference type="SAM" id="MobiDB-lite"/>
    </source>
</evidence>
<comment type="subcellular location">
    <subcellularLocation>
        <location evidence="2">Cytoplasm</location>
    </subcellularLocation>
    <subcellularLocation>
        <location evidence="1">Nucleus</location>
    </subcellularLocation>
</comment>
<dbReference type="Gene3D" id="2.40.128.310">
    <property type="entry name" value="Protein HRI1, C-terminal domain"/>
    <property type="match status" value="1"/>
</dbReference>
<evidence type="ECO:0000256" key="4">
    <source>
        <dbReference type="ARBA" id="ARBA00017063"/>
    </source>
</evidence>
<evidence type="ECO:0000256" key="6">
    <source>
        <dbReference type="ARBA" id="ARBA00023242"/>
    </source>
</evidence>
<dbReference type="Gene3D" id="2.40.128.320">
    <property type="entry name" value="Protein HRI1, N-terminal domain"/>
    <property type="match status" value="1"/>
</dbReference>
<dbReference type="OrthoDB" id="4045395at2759"/>
<organism evidence="8 9">
    <name type="scientific">Brettanomyces naardenensis</name>
    <name type="common">Yeast</name>
    <dbReference type="NCBI Taxonomy" id="13370"/>
    <lineage>
        <taxon>Eukaryota</taxon>
        <taxon>Fungi</taxon>
        <taxon>Dikarya</taxon>
        <taxon>Ascomycota</taxon>
        <taxon>Saccharomycotina</taxon>
        <taxon>Pichiomycetes</taxon>
        <taxon>Pichiales</taxon>
        <taxon>Pichiaceae</taxon>
        <taxon>Brettanomyces</taxon>
    </lineage>
</organism>
<dbReference type="GO" id="GO:0005634">
    <property type="term" value="C:nucleus"/>
    <property type="evidence" value="ECO:0007669"/>
    <property type="project" value="UniProtKB-SubCell"/>
</dbReference>
<dbReference type="InterPro" id="IPR031818">
    <property type="entry name" value="Hri1"/>
</dbReference>
<accession>A0A448YJG6</accession>
<dbReference type="InParanoid" id="A0A448YJG6"/>
<dbReference type="CDD" id="cd11693">
    <property type="entry name" value="HRI1_C_like"/>
    <property type="match status" value="1"/>
</dbReference>
<evidence type="ECO:0000313" key="9">
    <source>
        <dbReference type="Proteomes" id="UP000290900"/>
    </source>
</evidence>
<dbReference type="AlphaFoldDB" id="A0A448YJG6"/>
<gene>
    <name evidence="8" type="ORF">BRENAR_LOCUS1817</name>
</gene>
<name>A0A448YJG6_BRENA</name>